<dbReference type="KEGG" id="ssua:FPZ54_14035"/>
<reference evidence="1 2" key="1">
    <citation type="submission" date="2019-07" db="EMBL/GenBank/DDBJ databases">
        <title>Sphingomonas alkalisoli sp. nov., isolated from rhizosphere soil of Suaedae salsa.</title>
        <authorList>
            <person name="Zhang H."/>
            <person name="Xu L."/>
            <person name="Zhang J.-X."/>
            <person name="Sun J.-Q."/>
        </authorList>
    </citation>
    <scope>NUCLEOTIDE SEQUENCE [LARGE SCALE GENOMIC DNA]</scope>
    <source>
        <strain evidence="1 2">XS-10</strain>
    </source>
</reference>
<dbReference type="Proteomes" id="UP000318055">
    <property type="component" value="Chromosome"/>
</dbReference>
<sequence length="114" mass="12723">MINIGEFHERGDGFAGRLETFTIGAALTIVPATRGDIRNAPDYRVHVGENGDGPEVGAGWKRTGEKAGAYVAIVIDDPAFPRPIRANLFRPSIEGQPHLLFWQRNQRRRETEQQ</sequence>
<name>A0A518RHT9_9SPHN</name>
<gene>
    <name evidence="1" type="ORF">FPZ54_14035</name>
</gene>
<protein>
    <submittedName>
        <fullName evidence="1">DUF736 domain-containing protein</fullName>
    </submittedName>
</protein>
<dbReference type="EMBL" id="CP042239">
    <property type="protein sequence ID" value="QDX27010.1"/>
    <property type="molecule type" value="Genomic_DNA"/>
</dbReference>
<accession>A0A518RHT9</accession>
<evidence type="ECO:0000313" key="1">
    <source>
        <dbReference type="EMBL" id="QDX27010.1"/>
    </source>
</evidence>
<dbReference type="InterPro" id="IPR007948">
    <property type="entry name" value="DUF736"/>
</dbReference>
<dbReference type="RefSeq" id="WP_145848171.1">
    <property type="nucleotide sequence ID" value="NZ_CP042239.1"/>
</dbReference>
<evidence type="ECO:0000313" key="2">
    <source>
        <dbReference type="Proteomes" id="UP000318055"/>
    </source>
</evidence>
<dbReference type="OrthoDB" id="9811595at2"/>
<keyword evidence="2" id="KW-1185">Reference proteome</keyword>
<dbReference type="AlphaFoldDB" id="A0A518RHT9"/>
<dbReference type="Pfam" id="PF05284">
    <property type="entry name" value="DUF736"/>
    <property type="match status" value="1"/>
</dbReference>
<proteinExistence type="predicted"/>
<organism evidence="1 2">
    <name type="scientific">Sphingomonas suaedae</name>
    <dbReference type="NCBI Taxonomy" id="2599297"/>
    <lineage>
        <taxon>Bacteria</taxon>
        <taxon>Pseudomonadati</taxon>
        <taxon>Pseudomonadota</taxon>
        <taxon>Alphaproteobacteria</taxon>
        <taxon>Sphingomonadales</taxon>
        <taxon>Sphingomonadaceae</taxon>
        <taxon>Sphingomonas</taxon>
    </lineage>
</organism>